<dbReference type="PRINTS" id="PR00364">
    <property type="entry name" value="DISEASERSIST"/>
</dbReference>
<keyword evidence="1" id="KW-0433">Leucine-rich repeat</keyword>
<dbReference type="PANTHER" id="PTHR11017:SF333">
    <property type="entry name" value="ADP-RIBOSYL CYCLASE_CYCLIC ADP-RIBOSE HYDROLASE-RELATED"/>
    <property type="match status" value="1"/>
</dbReference>
<dbReference type="Pfam" id="PF20160">
    <property type="entry name" value="C-JID"/>
    <property type="match status" value="1"/>
</dbReference>
<feature type="domain" description="C-JID" evidence="3">
    <location>
        <begin position="856"/>
        <end position="925"/>
    </location>
</feature>
<dbReference type="InterPro" id="IPR032675">
    <property type="entry name" value="LRR_dom_sf"/>
</dbReference>
<evidence type="ECO:0000256" key="2">
    <source>
        <dbReference type="ARBA" id="ARBA00022737"/>
    </source>
</evidence>
<evidence type="ECO:0000256" key="1">
    <source>
        <dbReference type="ARBA" id="ARBA00022614"/>
    </source>
</evidence>
<dbReference type="InterPro" id="IPR011713">
    <property type="entry name" value="Leu-rich_rpt_3"/>
</dbReference>
<dbReference type="EMBL" id="QGKX02001521">
    <property type="protein sequence ID" value="KAF3505474.1"/>
    <property type="molecule type" value="Genomic_DNA"/>
</dbReference>
<evidence type="ECO:0000313" key="5">
    <source>
        <dbReference type="Proteomes" id="UP000712600"/>
    </source>
</evidence>
<dbReference type="InterPro" id="IPR044974">
    <property type="entry name" value="Disease_R_plants"/>
</dbReference>
<dbReference type="Pfam" id="PF07725">
    <property type="entry name" value="LRR_3"/>
    <property type="match status" value="2"/>
</dbReference>
<dbReference type="SUPFAM" id="SSF52058">
    <property type="entry name" value="L domain-like"/>
    <property type="match status" value="3"/>
</dbReference>
<evidence type="ECO:0000259" key="3">
    <source>
        <dbReference type="Pfam" id="PF20160"/>
    </source>
</evidence>
<accession>A0A8S9NLA8</accession>
<dbReference type="AlphaFoldDB" id="A0A8S9NLA8"/>
<gene>
    <name evidence="4" type="ORF">F2Q69_00000498</name>
</gene>
<dbReference type="SUPFAM" id="SSF52540">
    <property type="entry name" value="P-loop containing nucleoside triphosphate hydrolases"/>
    <property type="match status" value="3"/>
</dbReference>
<proteinExistence type="predicted"/>
<dbReference type="InterPro" id="IPR027417">
    <property type="entry name" value="P-loop_NTPase"/>
</dbReference>
<dbReference type="FunFam" id="3.80.10.10:FF:000845">
    <property type="entry name" value="Disease resistance protein (TIR-NBS-LRR class)"/>
    <property type="match status" value="1"/>
</dbReference>
<organism evidence="4 5">
    <name type="scientific">Brassica cretica</name>
    <name type="common">Mustard</name>
    <dbReference type="NCBI Taxonomy" id="69181"/>
    <lineage>
        <taxon>Eukaryota</taxon>
        <taxon>Viridiplantae</taxon>
        <taxon>Streptophyta</taxon>
        <taxon>Embryophyta</taxon>
        <taxon>Tracheophyta</taxon>
        <taxon>Spermatophyta</taxon>
        <taxon>Magnoliopsida</taxon>
        <taxon>eudicotyledons</taxon>
        <taxon>Gunneridae</taxon>
        <taxon>Pentapetalae</taxon>
        <taxon>rosids</taxon>
        <taxon>malvids</taxon>
        <taxon>Brassicales</taxon>
        <taxon>Brassicaceae</taxon>
        <taxon>Brassiceae</taxon>
        <taxon>Brassica</taxon>
    </lineage>
</organism>
<dbReference type="InterPro" id="IPR045344">
    <property type="entry name" value="C-JID"/>
</dbReference>
<sequence>MIKKIATDTSNMLNNFTPSNDFDGLVGMGAHWEKLKPFLCIGSDEVRMIGIWGPPGIGKTTIARFAYNKLSNSFQLSVFMDDLKANPTRLCSNDYSFPKDGFEELAREVTQLAGELPLGLRVMGSYFRGMSKQEWINALPRLRTSLDADIRSILKDNEAAMIEKITTDILDMLNNFTPSNDFNGLVGMEAHLQKMEPLLCLDSNEVRMIGIWGPPGIGKTTIARVAFNQFSNSFQLSVFMDDLKANYTRLYGFEELAWEVTQLAGELPLGLRVMGSYCRGMSKQEWKNSLPRLRTSLDADIRSILKFSYDALDDEDKDLFLHIACFFNYERIHKGSKSVIGIDLDYSREGKEIDITEKAFEGMSNLQFLKVYGAPDTLQLTRGLNYLSHKLRLLHWSHFPMSCFPCNANLEFLVELIMIGSKLEKLWEGIKPLRSLKWMNLSGSVNLKELPDLSTATNLEKLNLNDCSSLVKLPPAIGYTNNLEKLYLRHCSSLIKLPSLSGNSLEKLDISGCSSLVEFPSFIGNAVNLRELDLSSFQNLLELPSYVGNATNLENLNLGHCSNLVDLPLSLGNLQKLKELRLKGCSKLEVLPTNIKLESLDLLDLSECSSLDLGGCSIIGNAVDLRTLAINNLPQLLDLHSFIENAIINLENLELSFSNLVELPLSLGNLQKLQRLMLVGCSKLEVLPTSINLESLDELSLCDCSMLKSFPHISTNIRYLNLKGTAIEQVPPSIRSWPRLKVFQMSYFENLKEFPHALERITCMCLTDTEIQEVPPWVRKISRLRDFKLNGCRKLVSLPPISESINSIDASDCESLEMIECSFSNPRVWLIFANCFKLNQEARDLIIQNNCRYAVVPGGQVPPYFTHRATGGGPLTIKLNEKPLPKYMTFKACILLVNKVDNEACSKGKLTQVFVMYKNNSEVLFPALAEHLYTFRIEAEVTSSELLFEFKLKTDDVWKIGECGLVLDLDTEAAMIKRIATDVSNMLNNFTPSNDFDGLVGMGAHLKKMEPFLCIDSDEVRMIGIWGPPGIGKTTIARVVYNQLSNSFQLNTEESKNKIELSEKAFEGMSNLQFLKVSGDCDKLQLTRGLNYLSHKLRLLEWSHFPMTCFPCNVNLEFLVKLVMNHSKLEKLWEGIKSLRSLKWMDLSDYVNLKELPDLSTATNLEKLNLNDCSSLVKLPPAIGYTNNLENLNLRDCSSLIKLPSMSGNSLEKLDIRWMLKSCGFSLFYWESR</sequence>
<name>A0A8S9NLA8_BRACR</name>
<evidence type="ECO:0000313" key="4">
    <source>
        <dbReference type="EMBL" id="KAF3505474.1"/>
    </source>
</evidence>
<dbReference type="PANTHER" id="PTHR11017">
    <property type="entry name" value="LEUCINE-RICH REPEAT-CONTAINING PROTEIN"/>
    <property type="match status" value="1"/>
</dbReference>
<dbReference type="GO" id="GO:0006952">
    <property type="term" value="P:defense response"/>
    <property type="evidence" value="ECO:0007669"/>
    <property type="project" value="InterPro"/>
</dbReference>
<protein>
    <recommendedName>
        <fullName evidence="3">C-JID domain-containing protein</fullName>
    </recommendedName>
</protein>
<dbReference type="Gene3D" id="3.80.10.10">
    <property type="entry name" value="Ribonuclease Inhibitor"/>
    <property type="match status" value="4"/>
</dbReference>
<comment type="caution">
    <text evidence="4">The sequence shown here is derived from an EMBL/GenBank/DDBJ whole genome shotgun (WGS) entry which is preliminary data.</text>
</comment>
<dbReference type="FunFam" id="3.80.10.10:FF:000386">
    <property type="entry name" value="Disease resistance protein RPS4"/>
    <property type="match status" value="1"/>
</dbReference>
<dbReference type="Proteomes" id="UP000712600">
    <property type="component" value="Unassembled WGS sequence"/>
</dbReference>
<dbReference type="Gene3D" id="3.40.50.300">
    <property type="entry name" value="P-loop containing nucleotide triphosphate hydrolases"/>
    <property type="match status" value="3"/>
</dbReference>
<reference evidence="4" key="1">
    <citation type="submission" date="2019-12" db="EMBL/GenBank/DDBJ databases">
        <title>Genome sequencing and annotation of Brassica cretica.</title>
        <authorList>
            <person name="Studholme D.J."/>
            <person name="Sarris P."/>
        </authorList>
    </citation>
    <scope>NUCLEOTIDE SEQUENCE</scope>
    <source>
        <strain evidence="4">PFS-109/04</strain>
        <tissue evidence="4">Leaf</tissue>
    </source>
</reference>
<keyword evidence="2" id="KW-0677">Repeat</keyword>